<evidence type="ECO:0000256" key="2">
    <source>
        <dbReference type="SAM" id="Phobius"/>
    </source>
</evidence>
<gene>
    <name evidence="3" type="ORF">AWN90_20390</name>
</gene>
<dbReference type="RefSeq" id="WP_067583566.1">
    <property type="nucleotide sequence ID" value="NZ_JABMCZ010000001.1"/>
</dbReference>
<name>A0A161Z6Q4_9NOCA</name>
<keyword evidence="2" id="KW-0472">Membrane</keyword>
<protein>
    <submittedName>
        <fullName evidence="3">Uncharacterized protein</fullName>
    </submittedName>
</protein>
<evidence type="ECO:0000313" key="3">
    <source>
        <dbReference type="EMBL" id="KZM75704.1"/>
    </source>
</evidence>
<keyword evidence="2" id="KW-1133">Transmembrane helix</keyword>
<reference evidence="3 4" key="1">
    <citation type="submission" date="2016-04" db="EMBL/GenBank/DDBJ databases">
        <authorList>
            <person name="Evans L.H."/>
            <person name="Alamgir A."/>
            <person name="Owens N."/>
            <person name="Weber N.D."/>
            <person name="Virtaneva K."/>
            <person name="Barbian K."/>
            <person name="Babar A."/>
            <person name="Rosenke K."/>
        </authorList>
    </citation>
    <scope>NUCLEOTIDE SEQUENCE [LARGE SCALE GENOMIC DNA]</scope>
    <source>
        <strain evidence="3 4">IFM 0406</strain>
    </source>
</reference>
<feature type="transmembrane region" description="Helical" evidence="2">
    <location>
        <begin position="56"/>
        <end position="72"/>
    </location>
</feature>
<keyword evidence="2" id="KW-0812">Transmembrane</keyword>
<sequence length="95" mass="9643">MEILMAAVAVAALASAVFSAVDAEKGHSKRAIVTLVCALVVGAAAVCGLAQPDTRLGIVIGAVILLAVQLVPSNSPYRSRGGRPVGAERSTQPRH</sequence>
<dbReference type="Proteomes" id="UP000076512">
    <property type="component" value="Unassembled WGS sequence"/>
</dbReference>
<evidence type="ECO:0000313" key="4">
    <source>
        <dbReference type="Proteomes" id="UP000076512"/>
    </source>
</evidence>
<proteinExistence type="predicted"/>
<feature type="region of interest" description="Disordered" evidence="1">
    <location>
        <begin position="74"/>
        <end position="95"/>
    </location>
</feature>
<organism evidence="3 4">
    <name type="scientific">Nocardia terpenica</name>
    <dbReference type="NCBI Taxonomy" id="455432"/>
    <lineage>
        <taxon>Bacteria</taxon>
        <taxon>Bacillati</taxon>
        <taxon>Actinomycetota</taxon>
        <taxon>Actinomycetes</taxon>
        <taxon>Mycobacteriales</taxon>
        <taxon>Nocardiaceae</taxon>
        <taxon>Nocardia</taxon>
    </lineage>
</organism>
<keyword evidence="4" id="KW-1185">Reference proteome</keyword>
<dbReference type="EMBL" id="LWGR01000003">
    <property type="protein sequence ID" value="KZM75704.1"/>
    <property type="molecule type" value="Genomic_DNA"/>
</dbReference>
<dbReference type="AlphaFoldDB" id="A0A161Z6Q4"/>
<comment type="caution">
    <text evidence="3">The sequence shown here is derived from an EMBL/GenBank/DDBJ whole genome shotgun (WGS) entry which is preliminary data.</text>
</comment>
<dbReference type="STRING" id="455432.AWN90_20390"/>
<feature type="transmembrane region" description="Helical" evidence="2">
    <location>
        <begin position="29"/>
        <end position="49"/>
    </location>
</feature>
<accession>A0A161Z6Q4</accession>
<evidence type="ECO:0000256" key="1">
    <source>
        <dbReference type="SAM" id="MobiDB-lite"/>
    </source>
</evidence>